<dbReference type="Proteomes" id="UP001060215">
    <property type="component" value="Chromosome 8"/>
</dbReference>
<evidence type="ECO:0000313" key="1">
    <source>
        <dbReference type="EMBL" id="KAI8001311.1"/>
    </source>
</evidence>
<proteinExistence type="predicted"/>
<dbReference type="EMBL" id="CM045765">
    <property type="protein sequence ID" value="KAI8001311.1"/>
    <property type="molecule type" value="Genomic_DNA"/>
</dbReference>
<gene>
    <name evidence="1" type="ORF">LOK49_LG09G00092</name>
</gene>
<comment type="caution">
    <text evidence="1">The sequence shown here is derived from an EMBL/GenBank/DDBJ whole genome shotgun (WGS) entry which is preliminary data.</text>
</comment>
<protein>
    <submittedName>
        <fullName evidence="1">Uncharacterized protein</fullName>
    </submittedName>
</protein>
<accession>A0ACC0GMK1</accession>
<name>A0ACC0GMK1_9ERIC</name>
<organism evidence="1 2">
    <name type="scientific">Camellia lanceoleosa</name>
    <dbReference type="NCBI Taxonomy" id="1840588"/>
    <lineage>
        <taxon>Eukaryota</taxon>
        <taxon>Viridiplantae</taxon>
        <taxon>Streptophyta</taxon>
        <taxon>Embryophyta</taxon>
        <taxon>Tracheophyta</taxon>
        <taxon>Spermatophyta</taxon>
        <taxon>Magnoliopsida</taxon>
        <taxon>eudicotyledons</taxon>
        <taxon>Gunneridae</taxon>
        <taxon>Pentapetalae</taxon>
        <taxon>asterids</taxon>
        <taxon>Ericales</taxon>
        <taxon>Theaceae</taxon>
        <taxon>Camellia</taxon>
    </lineage>
</organism>
<evidence type="ECO:0000313" key="2">
    <source>
        <dbReference type="Proteomes" id="UP001060215"/>
    </source>
</evidence>
<keyword evidence="2" id="KW-1185">Reference proteome</keyword>
<sequence>MEELKKGSIANPDEGRMVGHYWLRNPKLASKSIFRLQIENTLEAVCKFADDIVSGKRLDCFPQSIEALRSSFNFLSSVRSSRHPNELVKDQDGLLKEEKKELLKNPRELCRRYVDWFYQHKDLVPKFQAAFKAIEELEKGSIANPDEGQMVGHYWLRNPKLASKSILRL</sequence>
<reference evidence="1 2" key="1">
    <citation type="journal article" date="2022" name="Plant J.">
        <title>Chromosome-level genome of Camellia lanceoleosa provides a valuable resource for understanding genome evolution and self-incompatibility.</title>
        <authorList>
            <person name="Gong W."/>
            <person name="Xiao S."/>
            <person name="Wang L."/>
            <person name="Liao Z."/>
            <person name="Chang Y."/>
            <person name="Mo W."/>
            <person name="Hu G."/>
            <person name="Li W."/>
            <person name="Zhao G."/>
            <person name="Zhu H."/>
            <person name="Hu X."/>
            <person name="Ji K."/>
            <person name="Xiang X."/>
            <person name="Song Q."/>
            <person name="Yuan D."/>
            <person name="Jin S."/>
            <person name="Zhang L."/>
        </authorList>
    </citation>
    <scope>NUCLEOTIDE SEQUENCE [LARGE SCALE GENOMIC DNA]</scope>
    <source>
        <strain evidence="1">SQ_2022a</strain>
    </source>
</reference>